<dbReference type="Proteomes" id="UP000029448">
    <property type="component" value="Unassembled WGS sequence"/>
</dbReference>
<dbReference type="PATRIC" id="fig|104102.7.peg.53"/>
<proteinExistence type="predicted"/>
<comment type="caution">
    <text evidence="1">The sequence shown here is derived from an EMBL/GenBank/DDBJ whole genome shotgun (WGS) entry which is preliminary data.</text>
</comment>
<reference evidence="1 2" key="1">
    <citation type="submission" date="2014-06" db="EMBL/GenBank/DDBJ databases">
        <title>Functional and comparative genomic analyses of the Drosophila gut microbiota identify candidate symbiosis factors.</title>
        <authorList>
            <person name="Newell P.D."/>
            <person name="Chaston J.M."/>
            <person name="Douglas A.E."/>
        </authorList>
    </citation>
    <scope>NUCLEOTIDE SEQUENCE [LARGE SCALE GENOMIC DNA]</scope>
    <source>
        <strain evidence="1 2">DmCS_006</strain>
    </source>
</reference>
<accession>A0A094YXH3</accession>
<protein>
    <submittedName>
        <fullName evidence="1">Uncharacterized protein</fullName>
    </submittedName>
</protein>
<gene>
    <name evidence="1" type="ORF">AtDm6_0054</name>
</gene>
<organism evidence="1 2">
    <name type="scientific">Acetobacter tropicalis</name>
    <dbReference type="NCBI Taxonomy" id="104102"/>
    <lineage>
        <taxon>Bacteria</taxon>
        <taxon>Pseudomonadati</taxon>
        <taxon>Pseudomonadota</taxon>
        <taxon>Alphaproteobacteria</taxon>
        <taxon>Acetobacterales</taxon>
        <taxon>Acetobacteraceae</taxon>
        <taxon>Acetobacter</taxon>
    </lineage>
</organism>
<keyword evidence="2" id="KW-1185">Reference proteome</keyword>
<dbReference type="AlphaFoldDB" id="A0A094YXH3"/>
<dbReference type="STRING" id="104102.AtDm6_0054"/>
<sequence>MALCPTLFLWPDAEYRRAESGQMRLHPMVTAFAAGWAAGA</sequence>
<evidence type="ECO:0000313" key="1">
    <source>
        <dbReference type="EMBL" id="KGB26690.1"/>
    </source>
</evidence>
<name>A0A094YXH3_9PROT</name>
<dbReference type="EMBL" id="JOKM01000002">
    <property type="protein sequence ID" value="KGB26690.1"/>
    <property type="molecule type" value="Genomic_DNA"/>
</dbReference>
<evidence type="ECO:0000313" key="2">
    <source>
        <dbReference type="Proteomes" id="UP000029448"/>
    </source>
</evidence>